<dbReference type="AlphaFoldDB" id="A0A5K4FFC7"/>
<sequence length="432" mass="50344">MNNNTDVINNSNSSMNTNSCRETTLHSDISPLLKHQSLRQELNEPCPKKKFKYQPKSSSSITCNDTFKLVQDYHKSKLKSLKHNSTINRINNKMKCHYIRNDKMNYELDTIHNPYVFCSNLSTNHQKYALWNNHRKRISTLGSSIRSKKKTSQHVTKSMNRLNTNNLIDLKSKLLKNEFSNKNLPPKIINPIQFKTINTEYFSHQTETIGDNDNNSQDCDNLHDKIFKAMNTIHSNYAFNYFKTSVNNQNNNFENKINDILQPLTPSNEINQIVHDSHLLKKNNYLTNLSLSSSSSSTATTLALPTISSSHLSVLPIKSLYDKEKLCSKQNNLFIQSNIRKHYHKLTDSIFNYNPLYLNTLYTINNDKPLDLRNPLQINLNTKLYKNYNNEIEKLNSNEIWLTIMKLLNKKLNHTTQMDQKLNRVFKNDHNT</sequence>
<reference evidence="2" key="2">
    <citation type="submission" date="2019-11" db="UniProtKB">
        <authorList>
            <consortium name="WormBaseParasite"/>
        </authorList>
    </citation>
    <scope>IDENTIFICATION</scope>
    <source>
        <strain evidence="2">Puerto Rican</strain>
    </source>
</reference>
<evidence type="ECO:0000313" key="2">
    <source>
        <dbReference type="WBParaSite" id="Smp_343900.1"/>
    </source>
</evidence>
<dbReference type="Proteomes" id="UP000008854">
    <property type="component" value="Unassembled WGS sequence"/>
</dbReference>
<reference evidence="1" key="1">
    <citation type="journal article" date="2012" name="PLoS Negl. Trop. Dis.">
        <title>A systematically improved high quality genome and transcriptome of the human blood fluke Schistosoma mansoni.</title>
        <authorList>
            <person name="Protasio A.V."/>
            <person name="Tsai I.J."/>
            <person name="Babbage A."/>
            <person name="Nichol S."/>
            <person name="Hunt M."/>
            <person name="Aslett M.A."/>
            <person name="De Silva N."/>
            <person name="Velarde G.S."/>
            <person name="Anderson T.J."/>
            <person name="Clark R.C."/>
            <person name="Davidson C."/>
            <person name="Dillon G.P."/>
            <person name="Holroyd N.E."/>
            <person name="LoVerde P.T."/>
            <person name="Lloyd C."/>
            <person name="McQuillan J."/>
            <person name="Oliveira G."/>
            <person name="Otto T.D."/>
            <person name="Parker-Manuel S.J."/>
            <person name="Quail M.A."/>
            <person name="Wilson R.A."/>
            <person name="Zerlotini A."/>
            <person name="Dunne D.W."/>
            <person name="Berriman M."/>
        </authorList>
    </citation>
    <scope>NUCLEOTIDE SEQUENCE [LARGE SCALE GENOMIC DNA]</scope>
    <source>
        <strain evidence="1">Puerto Rican</strain>
    </source>
</reference>
<protein>
    <submittedName>
        <fullName evidence="2">Serine/threonine-protein kinase</fullName>
    </submittedName>
</protein>
<proteinExistence type="predicted"/>
<keyword evidence="1" id="KW-1185">Reference proteome</keyword>
<dbReference type="WBParaSite" id="Smp_343900.1">
    <property type="protein sequence ID" value="Smp_343900.1"/>
    <property type="gene ID" value="Smp_343900"/>
</dbReference>
<name>A0A5K4FFC7_SCHMA</name>
<accession>A0A5K4FFC7</accession>
<dbReference type="InParanoid" id="A0A5K4FFC7"/>
<evidence type="ECO:0000313" key="1">
    <source>
        <dbReference type="Proteomes" id="UP000008854"/>
    </source>
</evidence>
<organism evidence="1 2">
    <name type="scientific">Schistosoma mansoni</name>
    <name type="common">Blood fluke</name>
    <dbReference type="NCBI Taxonomy" id="6183"/>
    <lineage>
        <taxon>Eukaryota</taxon>
        <taxon>Metazoa</taxon>
        <taxon>Spiralia</taxon>
        <taxon>Lophotrochozoa</taxon>
        <taxon>Platyhelminthes</taxon>
        <taxon>Trematoda</taxon>
        <taxon>Digenea</taxon>
        <taxon>Strigeidida</taxon>
        <taxon>Schistosomatoidea</taxon>
        <taxon>Schistosomatidae</taxon>
        <taxon>Schistosoma</taxon>
    </lineage>
</organism>